<dbReference type="GO" id="GO:0004622">
    <property type="term" value="F:phosphatidylcholine lysophospholipase activity"/>
    <property type="evidence" value="ECO:0007669"/>
    <property type="project" value="TreeGrafter"/>
</dbReference>
<dbReference type="InterPro" id="IPR036514">
    <property type="entry name" value="SGNH_hydro_sf"/>
</dbReference>
<dbReference type="OrthoDB" id="252349at2"/>
<dbReference type="InterPro" id="IPR051532">
    <property type="entry name" value="Ester_Hydrolysis_Enzymes"/>
</dbReference>
<dbReference type="InterPro" id="IPR013830">
    <property type="entry name" value="SGNH_hydro"/>
</dbReference>
<dbReference type="Pfam" id="PF13472">
    <property type="entry name" value="Lipase_GDSL_2"/>
    <property type="match status" value="1"/>
</dbReference>
<comment type="caution">
    <text evidence="3">The sequence shown here is derived from an EMBL/GenBank/DDBJ whole genome shotgun (WGS) entry which is preliminary data.</text>
</comment>
<dbReference type="PANTHER" id="PTHR30383:SF27">
    <property type="entry name" value="SPORE GERMINATION LIPASE LIPC"/>
    <property type="match status" value="1"/>
</dbReference>
<dbReference type="PANTHER" id="PTHR30383">
    <property type="entry name" value="THIOESTERASE 1/PROTEASE 1/LYSOPHOSPHOLIPASE L1"/>
    <property type="match status" value="1"/>
</dbReference>
<evidence type="ECO:0000313" key="4">
    <source>
        <dbReference type="Proteomes" id="UP000053750"/>
    </source>
</evidence>
<protein>
    <submittedName>
        <fullName evidence="3">GDSL family lipase</fullName>
    </submittedName>
</protein>
<organism evidence="3 4">
    <name type="scientific">Paenibacillus darwinianus</name>
    <dbReference type="NCBI Taxonomy" id="1380763"/>
    <lineage>
        <taxon>Bacteria</taxon>
        <taxon>Bacillati</taxon>
        <taxon>Bacillota</taxon>
        <taxon>Bacilli</taxon>
        <taxon>Bacillales</taxon>
        <taxon>Paenibacillaceae</taxon>
        <taxon>Paenibacillus</taxon>
    </lineage>
</organism>
<dbReference type="AlphaFoldDB" id="A0A9W5S0N9"/>
<accession>A0A9W5S0N9</accession>
<dbReference type="EMBL" id="JFHU01000189">
    <property type="protein sequence ID" value="EXX86494.1"/>
    <property type="molecule type" value="Genomic_DNA"/>
</dbReference>
<feature type="region of interest" description="Disordered" evidence="1">
    <location>
        <begin position="155"/>
        <end position="179"/>
    </location>
</feature>
<dbReference type="Proteomes" id="UP000053750">
    <property type="component" value="Unassembled WGS sequence"/>
</dbReference>
<keyword evidence="4" id="KW-1185">Reference proteome</keyword>
<gene>
    <name evidence="3" type="ORF">BG53_06085</name>
</gene>
<evidence type="ECO:0000256" key="1">
    <source>
        <dbReference type="SAM" id="MobiDB-lite"/>
    </source>
</evidence>
<sequence length="294" mass="31951">MMHAKALWRTIGLSSLAATLVLLFGFGYAVNDLLNPQTRPPEAVPESAAERDASPPVKQEGYRIVAIGDSLTQGIGDESGEGYVKRTASLLQKKTGQPAEILNNLGVSGLQADELAQRLTEDKAYAMALSRANLILFTIGGNDLFQFAQTQPGRADASAGIADGDTSPEGATEPGTAPRVTLDPRQAEQQLQEGIGRLRIVIDRLYEINPNAAVVYIGLYNPFYDIPELRQGSLAVQDWNREAYRLLQQYPNMSLVPSADLFERAIGSRLSQDHFHPNGDGYAAIAERIVQTLE</sequence>
<proteinExistence type="predicted"/>
<dbReference type="RefSeq" id="WP_081793649.1">
    <property type="nucleotide sequence ID" value="NZ_KK082151.1"/>
</dbReference>
<evidence type="ECO:0000259" key="2">
    <source>
        <dbReference type="Pfam" id="PF13472"/>
    </source>
</evidence>
<reference evidence="3 4" key="1">
    <citation type="submission" date="2014-02" db="EMBL/GenBank/DDBJ databases">
        <title>Genome sequence of Paenibacillus darwinianus reveals adaptive mechanisms for survival in Antarctic soils.</title>
        <authorList>
            <person name="Dsouza M."/>
            <person name="Taylor M.W."/>
            <person name="Turner S.J."/>
            <person name="Aislabie J."/>
        </authorList>
    </citation>
    <scope>NUCLEOTIDE SEQUENCE [LARGE SCALE GENOMIC DNA]</scope>
    <source>
        <strain evidence="3 4">CE1</strain>
    </source>
</reference>
<dbReference type="SUPFAM" id="SSF52266">
    <property type="entry name" value="SGNH hydrolase"/>
    <property type="match status" value="1"/>
</dbReference>
<name>A0A9W5S0N9_9BACL</name>
<dbReference type="Gene3D" id="3.40.50.1110">
    <property type="entry name" value="SGNH hydrolase"/>
    <property type="match status" value="1"/>
</dbReference>
<evidence type="ECO:0000313" key="3">
    <source>
        <dbReference type="EMBL" id="EXX86494.1"/>
    </source>
</evidence>
<feature type="domain" description="SGNH hydrolase-type esterase" evidence="2">
    <location>
        <begin position="66"/>
        <end position="284"/>
    </location>
</feature>